<reference evidence="2" key="1">
    <citation type="journal article" date="2023" name="Mol. Phylogenet. Evol.">
        <title>Genome-scale phylogeny and comparative genomics of the fungal order Sordariales.</title>
        <authorList>
            <person name="Hensen N."/>
            <person name="Bonometti L."/>
            <person name="Westerberg I."/>
            <person name="Brannstrom I.O."/>
            <person name="Guillou S."/>
            <person name="Cros-Aarteil S."/>
            <person name="Calhoun S."/>
            <person name="Haridas S."/>
            <person name="Kuo A."/>
            <person name="Mondo S."/>
            <person name="Pangilinan J."/>
            <person name="Riley R."/>
            <person name="LaButti K."/>
            <person name="Andreopoulos B."/>
            <person name="Lipzen A."/>
            <person name="Chen C."/>
            <person name="Yan M."/>
            <person name="Daum C."/>
            <person name="Ng V."/>
            <person name="Clum A."/>
            <person name="Steindorff A."/>
            <person name="Ohm R.A."/>
            <person name="Martin F."/>
            <person name="Silar P."/>
            <person name="Natvig D.O."/>
            <person name="Lalanne C."/>
            <person name="Gautier V."/>
            <person name="Ament-Velasquez S.L."/>
            <person name="Kruys A."/>
            <person name="Hutchinson M.I."/>
            <person name="Powell A.J."/>
            <person name="Barry K."/>
            <person name="Miller A.N."/>
            <person name="Grigoriev I.V."/>
            <person name="Debuchy R."/>
            <person name="Gladieux P."/>
            <person name="Hiltunen Thoren M."/>
            <person name="Johannesson H."/>
        </authorList>
    </citation>
    <scope>NUCLEOTIDE SEQUENCE</scope>
    <source>
        <strain evidence="2">CBS 538.74</strain>
    </source>
</reference>
<feature type="compositionally biased region" description="Low complexity" evidence="1">
    <location>
        <begin position="182"/>
        <end position="192"/>
    </location>
</feature>
<organism evidence="2 3">
    <name type="scientific">Chaetomidium leptoderma</name>
    <dbReference type="NCBI Taxonomy" id="669021"/>
    <lineage>
        <taxon>Eukaryota</taxon>
        <taxon>Fungi</taxon>
        <taxon>Dikarya</taxon>
        <taxon>Ascomycota</taxon>
        <taxon>Pezizomycotina</taxon>
        <taxon>Sordariomycetes</taxon>
        <taxon>Sordariomycetidae</taxon>
        <taxon>Sordariales</taxon>
        <taxon>Chaetomiaceae</taxon>
        <taxon>Chaetomidium</taxon>
    </lineage>
</organism>
<dbReference type="AlphaFoldDB" id="A0AAN7A136"/>
<feature type="region of interest" description="Disordered" evidence="1">
    <location>
        <begin position="172"/>
        <end position="230"/>
    </location>
</feature>
<dbReference type="EMBL" id="MU856848">
    <property type="protein sequence ID" value="KAK4157583.1"/>
    <property type="molecule type" value="Genomic_DNA"/>
</dbReference>
<evidence type="ECO:0000256" key="1">
    <source>
        <dbReference type="SAM" id="MobiDB-lite"/>
    </source>
</evidence>
<proteinExistence type="predicted"/>
<dbReference type="Proteomes" id="UP001302745">
    <property type="component" value="Unassembled WGS sequence"/>
</dbReference>
<name>A0AAN7A136_9PEZI</name>
<accession>A0AAN7A136</accession>
<gene>
    <name evidence="2" type="ORF">C8A00DRAFT_29426</name>
</gene>
<protein>
    <submittedName>
        <fullName evidence="2">Uncharacterized protein</fullName>
    </submittedName>
</protein>
<keyword evidence="3" id="KW-1185">Reference proteome</keyword>
<evidence type="ECO:0000313" key="2">
    <source>
        <dbReference type="EMBL" id="KAK4157583.1"/>
    </source>
</evidence>
<comment type="caution">
    <text evidence="2">The sequence shown here is derived from an EMBL/GenBank/DDBJ whole genome shotgun (WGS) entry which is preliminary data.</text>
</comment>
<feature type="compositionally biased region" description="Basic and acidic residues" evidence="1">
    <location>
        <begin position="205"/>
        <end position="224"/>
    </location>
</feature>
<sequence>MATLPTAKFASWEGIDEEELENFKRSADEVIGLLDTIEKRKAKGLATTRDDSKLEKAITKLTEIRQWTTRPTWEKASPPTTGVTGTSGRDNWQRLFAFTRIIDRIESIDDSSDWKAKAALAQAIILGETGGAKAEEHGASESSQGPLLGGVNKHNALASDCAVVFKAIKPPQIGDPEDIASDDNPSSNTSDNSEPKDDEPDEVVDFYKRMMDLAELDKQREREGGSGLQN</sequence>
<reference evidence="2" key="2">
    <citation type="submission" date="2023-05" db="EMBL/GenBank/DDBJ databases">
        <authorList>
            <consortium name="Lawrence Berkeley National Laboratory"/>
            <person name="Steindorff A."/>
            <person name="Hensen N."/>
            <person name="Bonometti L."/>
            <person name="Westerberg I."/>
            <person name="Brannstrom I.O."/>
            <person name="Guillou S."/>
            <person name="Cros-Aarteil S."/>
            <person name="Calhoun S."/>
            <person name="Haridas S."/>
            <person name="Kuo A."/>
            <person name="Mondo S."/>
            <person name="Pangilinan J."/>
            <person name="Riley R."/>
            <person name="Labutti K."/>
            <person name="Andreopoulos B."/>
            <person name="Lipzen A."/>
            <person name="Chen C."/>
            <person name="Yanf M."/>
            <person name="Daum C."/>
            <person name="Ng V."/>
            <person name="Clum A."/>
            <person name="Ohm R."/>
            <person name="Martin F."/>
            <person name="Silar P."/>
            <person name="Natvig D."/>
            <person name="Lalanne C."/>
            <person name="Gautier V."/>
            <person name="Ament-Velasquez S.L."/>
            <person name="Kruys A."/>
            <person name="Hutchinson M.I."/>
            <person name="Powell A.J."/>
            <person name="Barry K."/>
            <person name="Miller A.N."/>
            <person name="Grigoriev I.V."/>
            <person name="Debuchy R."/>
            <person name="Gladieux P."/>
            <person name="Thoren M.H."/>
            <person name="Johannesson H."/>
        </authorList>
    </citation>
    <scope>NUCLEOTIDE SEQUENCE</scope>
    <source>
        <strain evidence="2">CBS 538.74</strain>
    </source>
</reference>
<evidence type="ECO:0000313" key="3">
    <source>
        <dbReference type="Proteomes" id="UP001302745"/>
    </source>
</evidence>